<dbReference type="SUPFAM" id="SSF51161">
    <property type="entry name" value="Trimeric LpxA-like enzymes"/>
    <property type="match status" value="1"/>
</dbReference>
<evidence type="ECO:0000256" key="7">
    <source>
        <dbReference type="ARBA" id="ARBA00023315"/>
    </source>
</evidence>
<proteinExistence type="inferred from homology"/>
<dbReference type="EC" id="2.3.1.28" evidence="2"/>
<gene>
    <name evidence="9" type="ORF">AMR76_01580</name>
</gene>
<dbReference type="Gene3D" id="2.160.10.10">
    <property type="entry name" value="Hexapeptide repeat proteins"/>
    <property type="match status" value="1"/>
</dbReference>
<dbReference type="PANTHER" id="PTHR43300">
    <property type="entry name" value="ACETYLTRANSFERASE"/>
    <property type="match status" value="1"/>
</dbReference>
<comment type="similarity">
    <text evidence="1">Belongs to the transferase hexapeptide repeat family.</text>
</comment>
<evidence type="ECO:0000256" key="1">
    <source>
        <dbReference type="ARBA" id="ARBA00007274"/>
    </source>
</evidence>
<evidence type="ECO:0000256" key="4">
    <source>
        <dbReference type="ARBA" id="ARBA00022679"/>
    </source>
</evidence>
<dbReference type="Proteomes" id="UP000051221">
    <property type="component" value="Unassembled WGS sequence"/>
</dbReference>
<evidence type="ECO:0000313" key="10">
    <source>
        <dbReference type="Proteomes" id="UP000051221"/>
    </source>
</evidence>
<dbReference type="InterPro" id="IPR018357">
    <property type="entry name" value="Hexapep_transf_CS"/>
</dbReference>
<comment type="catalytic activity">
    <reaction evidence="8">
        <text>chloramphenicol + acetyl-CoA = chloramphenicol 3-acetate + CoA</text>
        <dbReference type="Rhea" id="RHEA:18421"/>
        <dbReference type="ChEBI" id="CHEBI:16730"/>
        <dbReference type="ChEBI" id="CHEBI:17698"/>
        <dbReference type="ChEBI" id="CHEBI:57287"/>
        <dbReference type="ChEBI" id="CHEBI:57288"/>
        <dbReference type="EC" id="2.3.1.28"/>
    </reaction>
</comment>
<dbReference type="InParanoid" id="A0A0Q2RV98"/>
<keyword evidence="4 9" id="KW-0808">Transferase</keyword>
<dbReference type="Pfam" id="PF00132">
    <property type="entry name" value="Hexapep"/>
    <property type="match status" value="1"/>
</dbReference>
<keyword evidence="10" id="KW-1185">Reference proteome</keyword>
<organism evidence="9 10">
    <name type="scientific">Vibrio furnissii</name>
    <dbReference type="NCBI Taxonomy" id="29494"/>
    <lineage>
        <taxon>Bacteria</taxon>
        <taxon>Pseudomonadati</taxon>
        <taxon>Pseudomonadota</taxon>
        <taxon>Gammaproteobacteria</taxon>
        <taxon>Vibrionales</taxon>
        <taxon>Vibrionaceae</taxon>
        <taxon>Vibrio</taxon>
    </lineage>
</organism>
<keyword evidence="7" id="KW-0012">Acyltransferase</keyword>
<dbReference type="InterPro" id="IPR011004">
    <property type="entry name" value="Trimer_LpxA-like_sf"/>
</dbReference>
<dbReference type="RefSeq" id="WP_055465050.1">
    <property type="nucleotide sequence ID" value="NZ_LKHS01000001.1"/>
</dbReference>
<keyword evidence="6" id="KW-0046">Antibiotic resistance</keyword>
<evidence type="ECO:0000313" key="9">
    <source>
        <dbReference type="EMBL" id="KQH88006.1"/>
    </source>
</evidence>
<accession>A0A0Q2RV98</accession>
<dbReference type="PANTHER" id="PTHR43300:SF12">
    <property type="entry name" value="CHLORAMPHENICOL ACETYLTRANSFERASE"/>
    <property type="match status" value="1"/>
</dbReference>
<sequence length="211" mass="23689">MSNYFDNPFSGQPLTEQVTNPNIHVGRHSYYSGYYHGHSFDDCVRYLNPDREDVDRLIIGAFCAIGSGAVFMMAGNQGHRTDWVSTFPFFYVDDDAFTDAGDGFVRAGDTVIGNDVWIGSEAMIMPGVTIGDGAVIASRAVVTKNVAPYEIVGSNPAKHIRFRFTPEQIETLLEMQWWHWPDAQLKGAMKLLTSGDIDGLYHYWQSKIRNH</sequence>
<keyword evidence="5" id="KW-0677">Repeat</keyword>
<protein>
    <recommendedName>
        <fullName evidence="3">Chloramphenicol acetyltransferase</fullName>
        <ecNumber evidence="2">2.3.1.28</ecNumber>
    </recommendedName>
</protein>
<dbReference type="InterPro" id="IPR001451">
    <property type="entry name" value="Hexapep"/>
</dbReference>
<dbReference type="GO" id="GO:0046677">
    <property type="term" value="P:response to antibiotic"/>
    <property type="evidence" value="ECO:0007669"/>
    <property type="project" value="UniProtKB-KW"/>
</dbReference>
<dbReference type="GO" id="GO:0008811">
    <property type="term" value="F:chloramphenicol O-acetyltransferase activity"/>
    <property type="evidence" value="ECO:0007669"/>
    <property type="project" value="UniProtKB-EC"/>
</dbReference>
<reference evidence="9 10" key="1">
    <citation type="submission" date="2015-08" db="EMBL/GenBank/DDBJ databases">
        <title>Antibacterial properties of a collection of Vibrionaceae strains.</title>
        <authorList>
            <person name="Giubergia S."/>
        </authorList>
    </citation>
    <scope>NUCLEOTIDE SEQUENCE [LARGE SCALE GENOMIC DNA]</scope>
    <source>
        <strain evidence="9 10">S0821</strain>
    </source>
</reference>
<dbReference type="EMBL" id="LKHS01000001">
    <property type="protein sequence ID" value="KQH88006.1"/>
    <property type="molecule type" value="Genomic_DNA"/>
</dbReference>
<dbReference type="InterPro" id="IPR050179">
    <property type="entry name" value="Trans_hexapeptide_repeat"/>
</dbReference>
<dbReference type="CDD" id="cd03349">
    <property type="entry name" value="LbH_XAT"/>
    <property type="match status" value="1"/>
</dbReference>
<dbReference type="PROSITE" id="PS00101">
    <property type="entry name" value="HEXAPEP_TRANSFERASES"/>
    <property type="match status" value="1"/>
</dbReference>
<evidence type="ECO:0000256" key="6">
    <source>
        <dbReference type="ARBA" id="ARBA00023251"/>
    </source>
</evidence>
<evidence type="ECO:0000256" key="8">
    <source>
        <dbReference type="ARBA" id="ARBA00047633"/>
    </source>
</evidence>
<comment type="caution">
    <text evidence="9">The sequence shown here is derived from an EMBL/GenBank/DDBJ whole genome shotgun (WGS) entry which is preliminary data.</text>
</comment>
<dbReference type="NCBIfam" id="NF000490">
    <property type="entry name" value="chloram_CatB"/>
    <property type="match status" value="1"/>
</dbReference>
<evidence type="ECO:0000256" key="3">
    <source>
        <dbReference type="ARBA" id="ARBA00020291"/>
    </source>
</evidence>
<name>A0A0Q2RV98_VIBFU</name>
<dbReference type="AlphaFoldDB" id="A0A0Q2RV98"/>
<evidence type="ECO:0000256" key="5">
    <source>
        <dbReference type="ARBA" id="ARBA00022737"/>
    </source>
</evidence>
<evidence type="ECO:0000256" key="2">
    <source>
        <dbReference type="ARBA" id="ARBA00013235"/>
    </source>
</evidence>